<evidence type="ECO:0000313" key="8">
    <source>
        <dbReference type="Proteomes" id="UP000001861"/>
    </source>
</evidence>
<evidence type="ECO:0000256" key="4">
    <source>
        <dbReference type="ARBA" id="ARBA00047960"/>
    </source>
</evidence>
<dbReference type="InParanoid" id="A8P3K1"/>
<organism evidence="7 8">
    <name type="scientific">Coprinopsis cinerea (strain Okayama-7 / 130 / ATCC MYA-4618 / FGSC 9003)</name>
    <name type="common">Inky cap fungus</name>
    <name type="synonym">Hormographiella aspergillata</name>
    <dbReference type="NCBI Taxonomy" id="240176"/>
    <lineage>
        <taxon>Eukaryota</taxon>
        <taxon>Fungi</taxon>
        <taxon>Dikarya</taxon>
        <taxon>Basidiomycota</taxon>
        <taxon>Agaricomycotina</taxon>
        <taxon>Agaricomycetes</taxon>
        <taxon>Agaricomycetidae</taxon>
        <taxon>Agaricales</taxon>
        <taxon>Agaricineae</taxon>
        <taxon>Psathyrellaceae</taxon>
        <taxon>Coprinopsis</taxon>
    </lineage>
</organism>
<dbReference type="RefSeq" id="XP_001838561.2">
    <property type="nucleotide sequence ID" value="XM_001838509.2"/>
</dbReference>
<dbReference type="EC" id="2.5.1.18" evidence="2"/>
<feature type="domain" description="GST C-terminal" evidence="6">
    <location>
        <begin position="60"/>
        <end position="186"/>
    </location>
</feature>
<evidence type="ECO:0000313" key="7">
    <source>
        <dbReference type="EMBL" id="EAU83254.2"/>
    </source>
</evidence>
<dbReference type="GO" id="GO:0005737">
    <property type="term" value="C:cytoplasm"/>
    <property type="evidence" value="ECO:0007669"/>
    <property type="project" value="TreeGrafter"/>
</dbReference>
<dbReference type="GO" id="GO:0009636">
    <property type="term" value="P:response to toxic substance"/>
    <property type="evidence" value="ECO:0007669"/>
    <property type="project" value="UniProtKB-ARBA"/>
</dbReference>
<dbReference type="PANTHER" id="PTHR43900:SF3">
    <property type="entry name" value="GLUTATHIONE S-TRANSFERASE RHO"/>
    <property type="match status" value="1"/>
</dbReference>
<dbReference type="Gene3D" id="1.20.1050.10">
    <property type="match status" value="1"/>
</dbReference>
<dbReference type="VEuPathDB" id="FungiDB:CC1G_11890"/>
<dbReference type="InterPro" id="IPR036282">
    <property type="entry name" value="Glutathione-S-Trfase_C_sf"/>
</dbReference>
<dbReference type="AlphaFoldDB" id="A8P3K1"/>
<dbReference type="Proteomes" id="UP000001861">
    <property type="component" value="Unassembled WGS sequence"/>
</dbReference>
<dbReference type="EMBL" id="AACS02000004">
    <property type="protein sequence ID" value="EAU83254.2"/>
    <property type="molecule type" value="Genomic_DNA"/>
</dbReference>
<dbReference type="GeneID" id="6015153"/>
<keyword evidence="8" id="KW-1185">Reference proteome</keyword>
<dbReference type="GO" id="GO:0043295">
    <property type="term" value="F:glutathione binding"/>
    <property type="evidence" value="ECO:0007669"/>
    <property type="project" value="TreeGrafter"/>
</dbReference>
<protein>
    <recommendedName>
        <fullName evidence="2">glutathione transferase</fullName>
        <ecNumber evidence="2">2.5.1.18</ecNumber>
    </recommendedName>
</protein>
<dbReference type="FunFam" id="1.20.1050.10:FF:000004">
    <property type="entry name" value="Glutathione S-transferase F2"/>
    <property type="match status" value="1"/>
</dbReference>
<name>A8P3K1_COPC7</name>
<gene>
    <name evidence="7" type="ORF">CC1G_11890</name>
</gene>
<comment type="caution">
    <text evidence="7">The sequence shown here is derived from an EMBL/GenBank/DDBJ whole genome shotgun (WGS) entry which is preliminary data.</text>
</comment>
<dbReference type="HOGENOM" id="CLU_1454320_0_0_1"/>
<evidence type="ECO:0000256" key="5">
    <source>
        <dbReference type="SAM" id="MobiDB-lite"/>
    </source>
</evidence>
<dbReference type="eggNOG" id="KOG0867">
    <property type="taxonomic scope" value="Eukaryota"/>
</dbReference>
<feature type="compositionally biased region" description="Polar residues" evidence="5">
    <location>
        <begin position="1"/>
        <end position="10"/>
    </location>
</feature>
<keyword evidence="3" id="KW-0808">Transferase</keyword>
<dbReference type="PANTHER" id="PTHR43900">
    <property type="entry name" value="GLUTATHIONE S-TRANSFERASE RHO"/>
    <property type="match status" value="1"/>
</dbReference>
<evidence type="ECO:0000256" key="2">
    <source>
        <dbReference type="ARBA" id="ARBA00012452"/>
    </source>
</evidence>
<dbReference type="InterPro" id="IPR010987">
    <property type="entry name" value="Glutathione-S-Trfase_C-like"/>
</dbReference>
<evidence type="ECO:0000256" key="3">
    <source>
        <dbReference type="ARBA" id="ARBA00022679"/>
    </source>
</evidence>
<dbReference type="SUPFAM" id="SSF47616">
    <property type="entry name" value="GST C-terminal domain-like"/>
    <property type="match status" value="1"/>
</dbReference>
<dbReference type="GO" id="GO:0004364">
    <property type="term" value="F:glutathione transferase activity"/>
    <property type="evidence" value="ECO:0007669"/>
    <property type="project" value="UniProtKB-EC"/>
</dbReference>
<dbReference type="OrthoDB" id="249703at2759"/>
<dbReference type="Pfam" id="PF00043">
    <property type="entry name" value="GST_C"/>
    <property type="match status" value="1"/>
</dbReference>
<accession>A8P3K1</accession>
<dbReference type="KEGG" id="cci:CC1G_11890"/>
<dbReference type="GO" id="GO:0006749">
    <property type="term" value="P:glutathione metabolic process"/>
    <property type="evidence" value="ECO:0007669"/>
    <property type="project" value="TreeGrafter"/>
</dbReference>
<dbReference type="STRING" id="240176.A8P3K1"/>
<comment type="catalytic activity">
    <reaction evidence="4">
        <text>RX + glutathione = an S-substituted glutathione + a halide anion + H(+)</text>
        <dbReference type="Rhea" id="RHEA:16437"/>
        <dbReference type="ChEBI" id="CHEBI:15378"/>
        <dbReference type="ChEBI" id="CHEBI:16042"/>
        <dbReference type="ChEBI" id="CHEBI:17792"/>
        <dbReference type="ChEBI" id="CHEBI:57925"/>
        <dbReference type="ChEBI" id="CHEBI:90779"/>
        <dbReference type="EC" id="2.5.1.18"/>
    </reaction>
</comment>
<evidence type="ECO:0000256" key="1">
    <source>
        <dbReference type="ARBA" id="ARBA00010128"/>
    </source>
</evidence>
<reference evidence="7 8" key="1">
    <citation type="journal article" date="2010" name="Proc. Natl. Acad. Sci. U.S.A.">
        <title>Insights into evolution of multicellular fungi from the assembled chromosomes of the mushroom Coprinopsis cinerea (Coprinus cinereus).</title>
        <authorList>
            <person name="Stajich J.E."/>
            <person name="Wilke S.K."/>
            <person name="Ahren D."/>
            <person name="Au C.H."/>
            <person name="Birren B.W."/>
            <person name="Borodovsky M."/>
            <person name="Burns C."/>
            <person name="Canback B."/>
            <person name="Casselton L.A."/>
            <person name="Cheng C.K."/>
            <person name="Deng J."/>
            <person name="Dietrich F.S."/>
            <person name="Fargo D.C."/>
            <person name="Farman M.L."/>
            <person name="Gathman A.C."/>
            <person name="Goldberg J."/>
            <person name="Guigo R."/>
            <person name="Hoegger P.J."/>
            <person name="Hooker J.B."/>
            <person name="Huggins A."/>
            <person name="James T.Y."/>
            <person name="Kamada T."/>
            <person name="Kilaru S."/>
            <person name="Kodira C."/>
            <person name="Kues U."/>
            <person name="Kupfer D."/>
            <person name="Kwan H.S."/>
            <person name="Lomsadze A."/>
            <person name="Li W."/>
            <person name="Lilly W.W."/>
            <person name="Ma L.J."/>
            <person name="Mackey A.J."/>
            <person name="Manning G."/>
            <person name="Martin F."/>
            <person name="Muraguchi H."/>
            <person name="Natvig D.O."/>
            <person name="Palmerini H."/>
            <person name="Ramesh M.A."/>
            <person name="Rehmeyer C.J."/>
            <person name="Roe B.A."/>
            <person name="Shenoy N."/>
            <person name="Stanke M."/>
            <person name="Ter-Hovhannisyan V."/>
            <person name="Tunlid A."/>
            <person name="Velagapudi R."/>
            <person name="Vision T.J."/>
            <person name="Zeng Q."/>
            <person name="Zolan M.E."/>
            <person name="Pukkila P.J."/>
        </authorList>
    </citation>
    <scope>NUCLEOTIDE SEQUENCE [LARGE SCALE GENOMIC DNA]</scope>
    <source>
        <strain evidence="8">Okayama-7 / 130 / ATCC MYA-4618 / FGSC 9003</strain>
    </source>
</reference>
<evidence type="ECO:0000259" key="6">
    <source>
        <dbReference type="PROSITE" id="PS50405"/>
    </source>
</evidence>
<proteinExistence type="inferred from homology"/>
<comment type="similarity">
    <text evidence="1">Belongs to the GST superfamily. Phi family.</text>
</comment>
<feature type="region of interest" description="Disordered" evidence="5">
    <location>
        <begin position="1"/>
        <end position="30"/>
    </location>
</feature>
<dbReference type="InterPro" id="IPR004046">
    <property type="entry name" value="GST_C"/>
</dbReference>
<feature type="compositionally biased region" description="Low complexity" evidence="5">
    <location>
        <begin position="16"/>
        <end position="25"/>
    </location>
</feature>
<sequence length="186" mass="21286">MSKLSQSSCMRRTYHLSSTSSTTARARTRRLSTWRSNPLDKFHTLKMTVLGSTRAEQLHDLKKKALFEQAASIEVNNFNAYASPAVFEKLFKPYLNLTPDPAVYEKLFSQLEAKLDVYEKILSKQRYLAGDELTLADLFHLPYGVLLPQAGCNWTENRPNVARWFKELTERESWKAVKDGVKPIAA</sequence>
<dbReference type="PROSITE" id="PS50405">
    <property type="entry name" value="GST_CTER"/>
    <property type="match status" value="1"/>
</dbReference>